<feature type="compositionally biased region" description="Pro residues" evidence="7">
    <location>
        <begin position="8"/>
        <end position="17"/>
    </location>
</feature>
<feature type="compositionally biased region" description="Polar residues" evidence="7">
    <location>
        <begin position="24"/>
        <end position="40"/>
    </location>
</feature>
<feature type="region of interest" description="Disordered" evidence="7">
    <location>
        <begin position="1"/>
        <end position="141"/>
    </location>
</feature>
<dbReference type="Pfam" id="PF13945">
    <property type="entry name" value="NST1"/>
    <property type="match status" value="1"/>
</dbReference>
<sequence length="161" mass="18382">MNIVKEPPLSPTSPPSKDPGELTPSHSTQNNPDIANGSHNQHTKSHHNNYNSDFDGEEVVDVNIEDDKEFFSDDEGYNTEAPEIPFPRKDSITNFDGDNHNVPSTPTKKKKKNKPALSISDIHHPHHNHNHKSHKDGIWNTNNNEERQRIREFWLKKNDGV</sequence>
<evidence type="ECO:0000256" key="5">
    <source>
        <dbReference type="ARBA" id="ARBA00022490"/>
    </source>
</evidence>
<evidence type="ECO:0000256" key="4">
    <source>
        <dbReference type="ARBA" id="ARBA00020733"/>
    </source>
</evidence>
<comment type="similarity">
    <text evidence="2">Belongs to the NST1 family.</text>
</comment>
<dbReference type="AlphaFoldDB" id="A0A8H3XG84"/>
<dbReference type="OrthoDB" id="21629at2759"/>
<name>A0A8H3XG84_GIGMA</name>
<organism evidence="8 9">
    <name type="scientific">Gigaspora margarita</name>
    <dbReference type="NCBI Taxonomy" id="4874"/>
    <lineage>
        <taxon>Eukaryota</taxon>
        <taxon>Fungi</taxon>
        <taxon>Fungi incertae sedis</taxon>
        <taxon>Mucoromycota</taxon>
        <taxon>Glomeromycotina</taxon>
        <taxon>Glomeromycetes</taxon>
        <taxon>Diversisporales</taxon>
        <taxon>Gigasporaceae</taxon>
        <taxon>Gigaspora</taxon>
    </lineage>
</organism>
<evidence type="ECO:0000256" key="2">
    <source>
        <dbReference type="ARBA" id="ARBA00007112"/>
    </source>
</evidence>
<proteinExistence type="inferred from homology"/>
<evidence type="ECO:0000313" key="9">
    <source>
        <dbReference type="Proteomes" id="UP000439903"/>
    </source>
</evidence>
<evidence type="ECO:0000256" key="7">
    <source>
        <dbReference type="SAM" id="MobiDB-lite"/>
    </source>
</evidence>
<dbReference type="GO" id="GO:0005737">
    <property type="term" value="C:cytoplasm"/>
    <property type="evidence" value="ECO:0007669"/>
    <property type="project" value="UniProtKB-SubCell"/>
</dbReference>
<feature type="compositionally biased region" description="Polar residues" evidence="7">
    <location>
        <begin position="92"/>
        <end position="106"/>
    </location>
</feature>
<evidence type="ECO:0000256" key="3">
    <source>
        <dbReference type="ARBA" id="ARBA00015112"/>
    </source>
</evidence>
<dbReference type="EMBL" id="WTPW01001189">
    <property type="protein sequence ID" value="KAF0450270.1"/>
    <property type="molecule type" value="Genomic_DNA"/>
</dbReference>
<comment type="subcellular location">
    <subcellularLocation>
        <location evidence="1">Cytoplasm</location>
    </subcellularLocation>
</comment>
<evidence type="ECO:0000313" key="8">
    <source>
        <dbReference type="EMBL" id="KAF0450270.1"/>
    </source>
</evidence>
<keyword evidence="5" id="KW-0963">Cytoplasm</keyword>
<dbReference type="Proteomes" id="UP000439903">
    <property type="component" value="Unassembled WGS sequence"/>
</dbReference>
<feature type="compositionally biased region" description="Basic residues" evidence="7">
    <location>
        <begin position="124"/>
        <end position="134"/>
    </location>
</feature>
<gene>
    <name evidence="8" type="ORF">F8M41_002204</name>
</gene>
<evidence type="ECO:0000256" key="6">
    <source>
        <dbReference type="ARBA" id="ARBA00023054"/>
    </source>
</evidence>
<comment type="caution">
    <text evidence="8">The sequence shown here is derived from an EMBL/GenBank/DDBJ whole genome shotgun (WGS) entry which is preliminary data.</text>
</comment>
<dbReference type="InterPro" id="IPR025279">
    <property type="entry name" value="NST1"/>
</dbReference>
<feature type="compositionally biased region" description="Acidic residues" evidence="7">
    <location>
        <begin position="54"/>
        <end position="77"/>
    </location>
</feature>
<reference evidence="8 9" key="1">
    <citation type="journal article" date="2019" name="Environ. Microbiol.">
        <title>At the nexus of three kingdoms: the genome of the mycorrhizal fungus Gigaspora margarita provides insights into plant, endobacterial and fungal interactions.</title>
        <authorList>
            <person name="Venice F."/>
            <person name="Ghignone S."/>
            <person name="Salvioli di Fossalunga A."/>
            <person name="Amselem J."/>
            <person name="Novero M."/>
            <person name="Xianan X."/>
            <person name="Sedzielewska Toro K."/>
            <person name="Morin E."/>
            <person name="Lipzen A."/>
            <person name="Grigoriev I.V."/>
            <person name="Henrissat B."/>
            <person name="Martin F.M."/>
            <person name="Bonfante P."/>
        </authorList>
    </citation>
    <scope>NUCLEOTIDE SEQUENCE [LARGE SCALE GENOMIC DNA]</scope>
    <source>
        <strain evidence="8 9">BEG34</strain>
    </source>
</reference>
<protein>
    <recommendedName>
        <fullName evidence="4">Stress response protein NST1</fullName>
    </recommendedName>
    <alternativeName>
        <fullName evidence="3">Stress response protein nst1</fullName>
    </alternativeName>
</protein>
<evidence type="ECO:0000256" key="1">
    <source>
        <dbReference type="ARBA" id="ARBA00004496"/>
    </source>
</evidence>
<keyword evidence="6" id="KW-0175">Coiled coil</keyword>
<accession>A0A8H3XG84</accession>
<keyword evidence="9" id="KW-1185">Reference proteome</keyword>